<dbReference type="InterPro" id="IPR054169">
    <property type="entry name" value="GlgB_N"/>
</dbReference>
<dbReference type="FunFam" id="3.20.20.80:FF:000003">
    <property type="entry name" value="1,4-alpha-glucan branching enzyme GlgB"/>
    <property type="match status" value="1"/>
</dbReference>
<dbReference type="SUPFAM" id="SSF81296">
    <property type="entry name" value="E set domains"/>
    <property type="match status" value="2"/>
</dbReference>
<evidence type="ECO:0000256" key="7">
    <source>
        <dbReference type="ARBA" id="ARBA00022679"/>
    </source>
</evidence>
<dbReference type="PANTHER" id="PTHR43651:SF3">
    <property type="entry name" value="1,4-ALPHA-GLUCAN-BRANCHING ENZYME"/>
    <property type="match status" value="1"/>
</dbReference>
<keyword evidence="7 10" id="KW-0808">Transferase</keyword>
<dbReference type="HAMAP" id="MF_00685">
    <property type="entry name" value="GlgB"/>
    <property type="match status" value="1"/>
</dbReference>
<dbReference type="EC" id="2.4.1.18" evidence="10"/>
<name>A0A1E3A5S3_9FIRM</name>
<comment type="catalytic activity">
    <reaction evidence="1 10">
        <text>Transfers a segment of a (1-&gt;4)-alpha-D-glucan chain to a primary hydroxy group in a similar glucan chain.</text>
        <dbReference type="EC" id="2.4.1.18"/>
    </reaction>
</comment>
<dbReference type="CDD" id="cd02855">
    <property type="entry name" value="E_set_GBE_prok_N"/>
    <property type="match status" value="1"/>
</dbReference>
<dbReference type="InterPro" id="IPR006047">
    <property type="entry name" value="GH13_cat_dom"/>
</dbReference>
<dbReference type="InterPro" id="IPR017853">
    <property type="entry name" value="GH"/>
</dbReference>
<evidence type="ECO:0000313" key="14">
    <source>
        <dbReference type="EMBL" id="ODM03807.1"/>
    </source>
</evidence>
<feature type="active site" description="Nucleophile" evidence="10 11">
    <location>
        <position position="412"/>
    </location>
</feature>
<dbReference type="InterPro" id="IPR037439">
    <property type="entry name" value="Branching_enzy"/>
</dbReference>
<dbReference type="EMBL" id="MCGH01000003">
    <property type="protein sequence ID" value="ODM03807.1"/>
    <property type="molecule type" value="Genomic_DNA"/>
</dbReference>
<evidence type="ECO:0000256" key="9">
    <source>
        <dbReference type="ARBA" id="ARBA00023277"/>
    </source>
</evidence>
<proteinExistence type="inferred from homology"/>
<dbReference type="NCBIfam" id="TIGR01515">
    <property type="entry name" value="branching_enzym"/>
    <property type="match status" value="1"/>
</dbReference>
<dbReference type="GO" id="GO:0003844">
    <property type="term" value="F:1,4-alpha-glucan branching enzyme activity"/>
    <property type="evidence" value="ECO:0007669"/>
    <property type="project" value="UniProtKB-UniRule"/>
</dbReference>
<dbReference type="Pfam" id="PF22019">
    <property type="entry name" value="GlgB_N"/>
    <property type="match status" value="1"/>
</dbReference>
<dbReference type="InterPro" id="IPR013780">
    <property type="entry name" value="Glyco_hydro_b"/>
</dbReference>
<dbReference type="GO" id="GO:0043169">
    <property type="term" value="F:cation binding"/>
    <property type="evidence" value="ECO:0007669"/>
    <property type="project" value="InterPro"/>
</dbReference>
<feature type="active site" description="Proton donor" evidence="10 11">
    <location>
        <position position="465"/>
    </location>
</feature>
<dbReference type="SUPFAM" id="SSF51011">
    <property type="entry name" value="Glycosyl hydrolase domain"/>
    <property type="match status" value="1"/>
</dbReference>
<comment type="similarity">
    <text evidence="4 10">Belongs to the glycosyl hydrolase 13 family. GlgB subfamily.</text>
</comment>
<dbReference type="Proteomes" id="UP000094067">
    <property type="component" value="Unassembled WGS sequence"/>
</dbReference>
<dbReference type="InterPro" id="IPR014756">
    <property type="entry name" value="Ig_E-set"/>
</dbReference>
<dbReference type="InterPro" id="IPR044143">
    <property type="entry name" value="GlgB_N_E_set_prok"/>
</dbReference>
<gene>
    <name evidence="14" type="primary">glgB_2</name>
    <name evidence="10" type="synonym">glgB</name>
    <name evidence="14" type="ORF">BEI61_04610</name>
</gene>
<dbReference type="InterPro" id="IPR006048">
    <property type="entry name" value="A-amylase/branching_C"/>
</dbReference>
<comment type="pathway">
    <text evidence="3 10">Glycan biosynthesis; glycogen biosynthesis.</text>
</comment>
<dbReference type="Gene3D" id="3.20.20.80">
    <property type="entry name" value="Glycosidases"/>
    <property type="match status" value="1"/>
</dbReference>
<keyword evidence="8 10" id="KW-0320">Glycogen biosynthesis</keyword>
<comment type="caution">
    <text evidence="14">The sequence shown here is derived from an EMBL/GenBank/DDBJ whole genome shotgun (WGS) entry which is preliminary data.</text>
</comment>
<organism evidence="14 15">
    <name type="scientific">Eisenbergiella tayi</name>
    <dbReference type="NCBI Taxonomy" id="1432052"/>
    <lineage>
        <taxon>Bacteria</taxon>
        <taxon>Bacillati</taxon>
        <taxon>Bacillota</taxon>
        <taxon>Clostridia</taxon>
        <taxon>Lachnospirales</taxon>
        <taxon>Lachnospiraceae</taxon>
        <taxon>Eisenbergiella</taxon>
    </lineage>
</organism>
<dbReference type="FunFam" id="2.60.40.10:FF:000169">
    <property type="entry name" value="1,4-alpha-glucan branching enzyme GlgB"/>
    <property type="match status" value="1"/>
</dbReference>
<dbReference type="NCBIfam" id="NF008967">
    <property type="entry name" value="PRK12313.1"/>
    <property type="match status" value="1"/>
</dbReference>
<dbReference type="SUPFAM" id="SSF51445">
    <property type="entry name" value="(Trans)glycosidases"/>
    <property type="match status" value="1"/>
</dbReference>
<dbReference type="FunFam" id="2.60.40.1180:FF:000002">
    <property type="entry name" value="1,4-alpha-glucan branching enzyme GlgB"/>
    <property type="match status" value="1"/>
</dbReference>
<dbReference type="PANTHER" id="PTHR43651">
    <property type="entry name" value="1,4-ALPHA-GLUCAN-BRANCHING ENZYME"/>
    <property type="match status" value="1"/>
</dbReference>
<evidence type="ECO:0000256" key="6">
    <source>
        <dbReference type="ARBA" id="ARBA00022676"/>
    </source>
</evidence>
<feature type="domain" description="Glycosyl hydrolase family 13 catalytic" evidence="13">
    <location>
        <begin position="254"/>
        <end position="615"/>
    </location>
</feature>
<dbReference type="Pfam" id="PF00128">
    <property type="entry name" value="Alpha-amylase"/>
    <property type="match status" value="2"/>
</dbReference>
<accession>A0A1E3A5S3</accession>
<evidence type="ECO:0000256" key="2">
    <source>
        <dbReference type="ARBA" id="ARBA00002953"/>
    </source>
</evidence>
<sequence length="808" mass="92314">MKDKLYKLMDWREIEAIVYSEEDNPHRLLGPHTAGSSTLLQTFQPGAEQVTVVIPETGKEVTMELADEAGYFAALIPGKKIGDYTLKVDYPGGHHEEIIDPYRFGPVITKKDTALFAAGTHYEAYKILGAHICSVEGVKGVHFAVWAPNAVRVSVAGDFNNWDGRVHQMRRLWDSGIFEIFIPGDLEGQNYKYELKARGGLTYLKADPYAFGQQLRPDTASVIRDISGFFWEDEDWIARREKTDYTKEPVSVYELYLGSFCKPETGRTYCNYRELAPKIIEYVKEMGYTHIELMPVMEHPFDGSWGYQVIGYYAPTARYGTPEDFMFFMNEMHKAGIGVILDWVPAHFPRDTYGLSAFDGTCLYEHQDPRQGAHPHWGTLIYNYGRPQVCNYLIANALFWIEQYHADGIRMDAVASMLYLDYGKNDGEWVANIYGGNQNLEAMEFLKHVNSMIHKRGKGALSIAEESTAWPKVTGSLDDDGLGFDMKWNMGWMNDFLSYIKQDPYFRSGCHNELTFSMVYAYSEHFMLVLSHDEVVHGKASMLGKMPGTREEQFENLKASYGFMMCHPGKKLLFMGQDIGEYDEWNEDRGIEWELLNEPDHKGLNEFVKELNSLYRNQPALYRKDTSWDGFEWVNCINANDCILSFVRKADKPEQMLLVVMNFANVERKNYQVGVPLNGKYKEILNSDAKVFGGVGRVNSRMKPALEEPFDGKDYSIKMTQAPLSISIFSYQPYTKEELKEIAKKKAEKEKKAKEAARKKQGAKKAAPKTLKEELADKVFEADAAISEKGEVEKPVRVIKTRKKAEKE</sequence>
<dbReference type="Gene3D" id="2.60.40.10">
    <property type="entry name" value="Immunoglobulins"/>
    <property type="match status" value="2"/>
</dbReference>
<evidence type="ECO:0000256" key="10">
    <source>
        <dbReference type="HAMAP-Rule" id="MF_00685"/>
    </source>
</evidence>
<evidence type="ECO:0000313" key="15">
    <source>
        <dbReference type="Proteomes" id="UP000094067"/>
    </source>
</evidence>
<comment type="subunit">
    <text evidence="10">Monomer.</text>
</comment>
<reference evidence="14 15" key="1">
    <citation type="submission" date="2016-07" db="EMBL/GenBank/DDBJ databases">
        <title>Characterization of isolates of Eisenbergiella tayi derived from blood cultures, using whole genome sequencing.</title>
        <authorList>
            <person name="Burdz T."/>
            <person name="Wiebe D."/>
            <person name="Huynh C."/>
            <person name="Bernard K."/>
        </authorList>
    </citation>
    <scope>NUCLEOTIDE SEQUENCE [LARGE SCALE GENOMIC DNA]</scope>
    <source>
        <strain evidence="14 15">NML 110608</strain>
    </source>
</reference>
<dbReference type="GO" id="GO:0005829">
    <property type="term" value="C:cytosol"/>
    <property type="evidence" value="ECO:0007669"/>
    <property type="project" value="TreeGrafter"/>
</dbReference>
<keyword evidence="5 10" id="KW-0321">Glycogen metabolism</keyword>
<dbReference type="InterPro" id="IPR013783">
    <property type="entry name" value="Ig-like_fold"/>
</dbReference>
<dbReference type="PIRSF" id="PIRSF000463">
    <property type="entry name" value="GlgB"/>
    <property type="match status" value="1"/>
</dbReference>
<evidence type="ECO:0000256" key="5">
    <source>
        <dbReference type="ARBA" id="ARBA00022600"/>
    </source>
</evidence>
<dbReference type="GO" id="GO:0005978">
    <property type="term" value="P:glycogen biosynthetic process"/>
    <property type="evidence" value="ECO:0007669"/>
    <property type="project" value="UniProtKB-UniRule"/>
</dbReference>
<comment type="function">
    <text evidence="2 10">Catalyzes the formation of the alpha-1,6-glucosidic linkages in glycogen by scission of a 1,4-alpha-linked oligosaccharide from growing alpha-1,4-glucan chains and the subsequent attachment of the oligosaccharide to the alpha-1,6 position.</text>
</comment>
<feature type="region of interest" description="Disordered" evidence="12">
    <location>
        <begin position="748"/>
        <end position="770"/>
    </location>
</feature>
<evidence type="ECO:0000259" key="13">
    <source>
        <dbReference type="SMART" id="SM00642"/>
    </source>
</evidence>
<dbReference type="GO" id="GO:0004553">
    <property type="term" value="F:hydrolase activity, hydrolyzing O-glycosyl compounds"/>
    <property type="evidence" value="ECO:0007669"/>
    <property type="project" value="InterPro"/>
</dbReference>
<feature type="compositionally biased region" description="Basic and acidic residues" evidence="12">
    <location>
        <begin position="748"/>
        <end position="758"/>
    </location>
</feature>
<dbReference type="RefSeq" id="WP_069154158.1">
    <property type="nucleotide sequence ID" value="NZ_MCGH01000003.1"/>
</dbReference>
<dbReference type="AlphaFoldDB" id="A0A1E3A5S3"/>
<evidence type="ECO:0000256" key="8">
    <source>
        <dbReference type="ARBA" id="ARBA00023056"/>
    </source>
</evidence>
<evidence type="ECO:0000256" key="1">
    <source>
        <dbReference type="ARBA" id="ARBA00000826"/>
    </source>
</evidence>
<evidence type="ECO:0000256" key="11">
    <source>
        <dbReference type="PIRSR" id="PIRSR000463-1"/>
    </source>
</evidence>
<dbReference type="SMART" id="SM00642">
    <property type="entry name" value="Aamy"/>
    <property type="match status" value="1"/>
</dbReference>
<keyword evidence="9 10" id="KW-0119">Carbohydrate metabolism</keyword>
<evidence type="ECO:0000256" key="3">
    <source>
        <dbReference type="ARBA" id="ARBA00004964"/>
    </source>
</evidence>
<dbReference type="NCBIfam" id="NF003811">
    <property type="entry name" value="PRK05402.1"/>
    <property type="match status" value="1"/>
</dbReference>
<dbReference type="InterPro" id="IPR006407">
    <property type="entry name" value="GlgB"/>
</dbReference>
<dbReference type="PATRIC" id="fig|1432052.4.peg.5118"/>
<dbReference type="InterPro" id="IPR004193">
    <property type="entry name" value="Glyco_hydro_13_N"/>
</dbReference>
<dbReference type="UniPathway" id="UPA00164"/>
<dbReference type="CDD" id="cd11322">
    <property type="entry name" value="AmyAc_Glg_BE"/>
    <property type="match status" value="1"/>
</dbReference>
<evidence type="ECO:0000256" key="4">
    <source>
        <dbReference type="ARBA" id="ARBA00009000"/>
    </source>
</evidence>
<dbReference type="Pfam" id="PF02806">
    <property type="entry name" value="Alpha-amylase_C"/>
    <property type="match status" value="1"/>
</dbReference>
<protein>
    <recommendedName>
        <fullName evidence="10">1,4-alpha-glucan branching enzyme GlgB</fullName>
        <ecNumber evidence="10">2.4.1.18</ecNumber>
    </recommendedName>
    <alternativeName>
        <fullName evidence="10">1,4-alpha-D-glucan:1,4-alpha-D-glucan 6-glucosyl-transferase</fullName>
    </alternativeName>
    <alternativeName>
        <fullName evidence="10">Alpha-(1-&gt;4)-glucan branching enzyme</fullName>
    </alternativeName>
    <alternativeName>
        <fullName evidence="10">Glycogen branching enzyme</fullName>
        <shortName evidence="10">BE</shortName>
    </alternativeName>
</protein>
<evidence type="ECO:0000256" key="12">
    <source>
        <dbReference type="SAM" id="MobiDB-lite"/>
    </source>
</evidence>
<keyword evidence="6 10" id="KW-0328">Glycosyltransferase</keyword>
<dbReference type="Gene3D" id="2.60.40.1180">
    <property type="entry name" value="Golgi alpha-mannosidase II"/>
    <property type="match status" value="1"/>
</dbReference>
<dbReference type="Pfam" id="PF02922">
    <property type="entry name" value="CBM_48"/>
    <property type="match status" value="1"/>
</dbReference>